<evidence type="ECO:0000313" key="1">
    <source>
        <dbReference type="EMBL" id="NIA55764.1"/>
    </source>
</evidence>
<sequence>MSVPNNLTHARLRTWVNLDALPYRNHTGRELSLMLRKQKPLAVFYEMIGDDPELELIPDRYYKKFVDAGSIIRREVIIERCGKHLVRYVFYALPGEEWRIDAFILLIKTSSISGWNEGFSRMEGSLLGYEDWQNDAHIELTFKSRDE</sequence>
<name>A0ABX0PH51_9BURK</name>
<comment type="caution">
    <text evidence="1">The sequence shown here is derived from an EMBL/GenBank/DDBJ whole genome shotgun (WGS) entry which is preliminary data.</text>
</comment>
<protein>
    <submittedName>
        <fullName evidence="1">Uncharacterized protein</fullName>
    </submittedName>
</protein>
<accession>A0ABX0PH51</accession>
<proteinExistence type="predicted"/>
<dbReference type="EMBL" id="JAAQOM010000012">
    <property type="protein sequence ID" value="NIA55764.1"/>
    <property type="molecule type" value="Genomic_DNA"/>
</dbReference>
<organism evidence="1 2">
    <name type="scientific">Telluria antibiotica</name>
    <dbReference type="NCBI Taxonomy" id="2717319"/>
    <lineage>
        <taxon>Bacteria</taxon>
        <taxon>Pseudomonadati</taxon>
        <taxon>Pseudomonadota</taxon>
        <taxon>Betaproteobacteria</taxon>
        <taxon>Burkholderiales</taxon>
        <taxon>Oxalobacteraceae</taxon>
        <taxon>Telluria group</taxon>
        <taxon>Telluria</taxon>
    </lineage>
</organism>
<evidence type="ECO:0000313" key="2">
    <source>
        <dbReference type="Proteomes" id="UP000716322"/>
    </source>
</evidence>
<reference evidence="1 2" key="1">
    <citation type="submission" date="2020-03" db="EMBL/GenBank/DDBJ databases">
        <title>Genome sequence of strain Massilia sp. TW-1.</title>
        <authorList>
            <person name="Chaudhary D.K."/>
        </authorList>
    </citation>
    <scope>NUCLEOTIDE SEQUENCE [LARGE SCALE GENOMIC DNA]</scope>
    <source>
        <strain evidence="1 2">TW-1</strain>
    </source>
</reference>
<keyword evidence="2" id="KW-1185">Reference proteome</keyword>
<dbReference type="Proteomes" id="UP000716322">
    <property type="component" value="Unassembled WGS sequence"/>
</dbReference>
<gene>
    <name evidence="1" type="ORF">HAV22_19195</name>
</gene>